<geneLocation type="plasmid" evidence="2">
    <name>pRGRH0303</name>
</geneLocation>
<dbReference type="AlphaFoldDB" id="A0A0H5PZN0"/>
<accession>A0A0H5PZN0</accession>
<evidence type="ECO:0000313" key="2">
    <source>
        <dbReference type="EMBL" id="CRY94629.1"/>
    </source>
</evidence>
<name>A0A0H5PZN0_9ZZZZ</name>
<reference evidence="2" key="1">
    <citation type="submission" date="2015-06" db="EMBL/GenBank/DDBJ databases">
        <authorList>
            <person name="Joergensen T."/>
        </authorList>
    </citation>
    <scope>NUCLEOTIDE SEQUENCE</scope>
    <source>
        <plasmid evidence="2">pRGRH0303</plasmid>
    </source>
</reference>
<keyword evidence="2" id="KW-0614">Plasmid</keyword>
<organism evidence="2">
    <name type="scientific">uncultured prokaryote</name>
    <dbReference type="NCBI Taxonomy" id="198431"/>
    <lineage>
        <taxon>unclassified sequences</taxon>
        <taxon>environmental samples</taxon>
    </lineage>
</organism>
<reference evidence="2" key="2">
    <citation type="submission" date="2015-07" db="EMBL/GenBank/DDBJ databases">
        <title>Plasmids, circular viruses and viroids from rat gut.</title>
        <authorList>
            <person name="Jorgensen T.J."/>
            <person name="Hansen M.A."/>
            <person name="Xu Z."/>
            <person name="Tabak M.A."/>
            <person name="Sorensen S.J."/>
            <person name="Hansen L.H."/>
        </authorList>
    </citation>
    <scope>NUCLEOTIDE SEQUENCE</scope>
    <source>
        <plasmid evidence="2">pRGRH0303</plasmid>
    </source>
</reference>
<feature type="region of interest" description="Disordered" evidence="1">
    <location>
        <begin position="99"/>
        <end position="151"/>
    </location>
</feature>
<sequence length="151" mass="15887">MMHMNTPLPSQEKLFSEQKPIRVTVPVTPEVQAAFQRLAAASGMSTGKAMGEWLEDTLEGVLTMADMLEKARRAPKQAVSEMHAYALGLADMTSDLMDNLRRRSGGGKTGAATGTAGGGTVAAPVAPAPLPPRTVIRGGKSPRTPKKPGKH</sequence>
<proteinExistence type="predicted"/>
<dbReference type="EMBL" id="LN852975">
    <property type="protein sequence ID" value="CRY94629.1"/>
    <property type="molecule type" value="Genomic_DNA"/>
</dbReference>
<protein>
    <submittedName>
        <fullName evidence="2">Uncharacterized protein</fullName>
    </submittedName>
</protein>
<evidence type="ECO:0000256" key="1">
    <source>
        <dbReference type="SAM" id="MobiDB-lite"/>
    </source>
</evidence>